<dbReference type="Proteomes" id="UP000759131">
    <property type="component" value="Unassembled WGS sequence"/>
</dbReference>
<dbReference type="SUPFAM" id="SSF57667">
    <property type="entry name" value="beta-beta-alpha zinc fingers"/>
    <property type="match status" value="5"/>
</dbReference>
<dbReference type="GO" id="GO:0008270">
    <property type="term" value="F:zinc ion binding"/>
    <property type="evidence" value="ECO:0007669"/>
    <property type="project" value="UniProtKB-KW"/>
</dbReference>
<dbReference type="SMART" id="SM00355">
    <property type="entry name" value="ZnF_C2H2"/>
    <property type="match status" value="20"/>
</dbReference>
<dbReference type="FunFam" id="3.30.160.60:FF:000624">
    <property type="entry name" value="zinc finger protein 697"/>
    <property type="match status" value="1"/>
</dbReference>
<evidence type="ECO:0000256" key="1">
    <source>
        <dbReference type="ARBA" id="ARBA00004123"/>
    </source>
</evidence>
<evidence type="ECO:0000256" key="5">
    <source>
        <dbReference type="ARBA" id="ARBA00022833"/>
    </source>
</evidence>
<feature type="domain" description="C2H2-type" evidence="10">
    <location>
        <begin position="743"/>
        <end position="772"/>
    </location>
</feature>
<dbReference type="Gene3D" id="3.30.160.60">
    <property type="entry name" value="Classic Zinc Finger"/>
    <property type="match status" value="6"/>
</dbReference>
<feature type="domain" description="C2H2-type" evidence="10">
    <location>
        <begin position="221"/>
        <end position="250"/>
    </location>
</feature>
<dbReference type="PANTHER" id="PTHR46179">
    <property type="entry name" value="ZINC FINGER PROTEIN"/>
    <property type="match status" value="1"/>
</dbReference>
<dbReference type="OrthoDB" id="6277246at2759"/>
<dbReference type="FunFam" id="3.30.160.60:FF:000100">
    <property type="entry name" value="Zinc finger 45-like"/>
    <property type="match status" value="1"/>
</dbReference>
<keyword evidence="2" id="KW-0479">Metal-binding</keyword>
<dbReference type="Pfam" id="PF00096">
    <property type="entry name" value="zf-C2H2"/>
    <property type="match status" value="3"/>
</dbReference>
<evidence type="ECO:0000259" key="10">
    <source>
        <dbReference type="PROSITE" id="PS50157"/>
    </source>
</evidence>
<feature type="domain" description="C2H2-type" evidence="10">
    <location>
        <begin position="191"/>
        <end position="221"/>
    </location>
</feature>
<protein>
    <recommendedName>
        <fullName evidence="10">C2H2-type domain-containing protein</fullName>
    </recommendedName>
</protein>
<sequence>MSEPTLRCGADGCNEKFFTPGLRRGHQIAVHNRKRIKHKPKREQACDWPGCEWMGKGINVHKLVHTGERPHVCVWPDCGKSFKDRNRLKDHMNIHNNVRPYVCQWPGCEYSATCFEYLFRHKKFVHKIHVKTHYSTLKRFRSDVNECDYRGFGQRYYKRHMKFHSNQSVSENIPQNVIQRKKCLDLTTNAFICPINECHKSCGTDVKFKQHLRSVHSDGQYVCEYIGCENVFKTKHGLKMHQLIHKKAKQFHCPHNGCESKAISDRYLISHLKTHSTDSVCNAESIESVVKEAEPLTQYTKAFTLNTLERNQCFDPKTKTWKCPGIECQKSFKTRDIFIHHLRNVHCEPRFKCHYDGCDKIFNNKERLNSHLLVHKNDKKFKCDYKDCEYAGLTIWALKAHQVSHSADRSLFDCPVDGCGKSFKTSGGLKSHSRTHMSEPTLRCGRDGCSEKFFTPGQRRAHQIAVHNRKRIIHKQRKRRCDWPGCEYLGTGVSEHKRVHTGERPHVCVWPDCGKSYKDLQRFKDHMNIHNNVRPYVCQWPGCEYSATCFEYLYRHKKFVHKIPLLRCCVSDCQMILGSTDDVSKHLDLHISEPTIECRTDGCVYMFCTEEQRMRHKMIIHAKRGDNKDVNRGPQTVANTTSVLTTSQDMIRRKARELIEQIQSHEPFTQEISKRLDKDCDKAIARPKPLATDNSINPNVVIYIPDRLQSGSNGQQMTPQEVQHEVRRRMFQTIQCSEGVSVFICLVGDCLMIFITEESLQKHLDLHTTDPTIECGTDGCIDMFHTRNQLNRHWLKTHSLNASHSKYQMLNK</sequence>
<evidence type="ECO:0000256" key="2">
    <source>
        <dbReference type="ARBA" id="ARBA00022723"/>
    </source>
</evidence>
<dbReference type="InterPro" id="IPR036236">
    <property type="entry name" value="Znf_C2H2_sf"/>
</dbReference>
<feature type="domain" description="C2H2-type" evidence="10">
    <location>
        <begin position="412"/>
        <end position="441"/>
    </location>
</feature>
<dbReference type="GO" id="GO:0048598">
    <property type="term" value="P:embryonic morphogenesis"/>
    <property type="evidence" value="ECO:0007669"/>
    <property type="project" value="UniProtKB-ARBA"/>
</dbReference>
<comment type="subcellular location">
    <subcellularLocation>
        <location evidence="1">Nucleus</location>
    </subcellularLocation>
</comment>
<feature type="domain" description="C2H2-type" evidence="10">
    <location>
        <begin position="71"/>
        <end position="100"/>
    </location>
</feature>
<dbReference type="PROSITE" id="PS50157">
    <property type="entry name" value="ZINC_FINGER_C2H2_2"/>
    <property type="match status" value="8"/>
</dbReference>
<dbReference type="InterPro" id="IPR013087">
    <property type="entry name" value="Znf_C2H2_type"/>
</dbReference>
<organism evidence="11">
    <name type="scientific">Medioppia subpectinata</name>
    <dbReference type="NCBI Taxonomy" id="1979941"/>
    <lineage>
        <taxon>Eukaryota</taxon>
        <taxon>Metazoa</taxon>
        <taxon>Ecdysozoa</taxon>
        <taxon>Arthropoda</taxon>
        <taxon>Chelicerata</taxon>
        <taxon>Arachnida</taxon>
        <taxon>Acari</taxon>
        <taxon>Acariformes</taxon>
        <taxon>Sarcoptiformes</taxon>
        <taxon>Oribatida</taxon>
        <taxon>Brachypylina</taxon>
        <taxon>Oppioidea</taxon>
        <taxon>Oppiidae</taxon>
        <taxon>Medioppia</taxon>
    </lineage>
</organism>
<reference evidence="11" key="1">
    <citation type="submission" date="2020-11" db="EMBL/GenBank/DDBJ databases">
        <authorList>
            <person name="Tran Van P."/>
        </authorList>
    </citation>
    <scope>NUCLEOTIDE SEQUENCE</scope>
</reference>
<feature type="non-terminal residue" evidence="11">
    <location>
        <position position="1"/>
    </location>
</feature>
<evidence type="ECO:0000256" key="6">
    <source>
        <dbReference type="ARBA" id="ARBA00023015"/>
    </source>
</evidence>
<keyword evidence="3" id="KW-0677">Repeat</keyword>
<evidence type="ECO:0000256" key="9">
    <source>
        <dbReference type="PROSITE-ProRule" id="PRU00042"/>
    </source>
</evidence>
<dbReference type="PROSITE" id="PS00028">
    <property type="entry name" value="ZINC_FINGER_C2H2_1"/>
    <property type="match status" value="13"/>
</dbReference>
<evidence type="ECO:0000256" key="7">
    <source>
        <dbReference type="ARBA" id="ARBA00023163"/>
    </source>
</evidence>
<keyword evidence="8" id="KW-0539">Nucleus</keyword>
<evidence type="ECO:0000256" key="8">
    <source>
        <dbReference type="ARBA" id="ARBA00023242"/>
    </source>
</evidence>
<accession>A0A7R9L4H6</accession>
<dbReference type="PANTHER" id="PTHR46179:SF13">
    <property type="entry name" value="C2H2-TYPE DOMAIN-CONTAINING PROTEIN"/>
    <property type="match status" value="1"/>
</dbReference>
<keyword evidence="4 9" id="KW-0863">Zinc-finger</keyword>
<evidence type="ECO:0000313" key="11">
    <source>
        <dbReference type="EMBL" id="CAD7634746.1"/>
    </source>
</evidence>
<feature type="domain" description="C2H2-type" evidence="10">
    <location>
        <begin position="321"/>
        <end position="351"/>
    </location>
</feature>
<dbReference type="EMBL" id="CAJPIZ010015250">
    <property type="protein sequence ID" value="CAG2115176.1"/>
    <property type="molecule type" value="Genomic_DNA"/>
</dbReference>
<gene>
    <name evidence="11" type="ORF">OSB1V03_LOCUS15141</name>
</gene>
<evidence type="ECO:0000313" key="12">
    <source>
        <dbReference type="Proteomes" id="UP000759131"/>
    </source>
</evidence>
<dbReference type="EMBL" id="OC869825">
    <property type="protein sequence ID" value="CAD7634746.1"/>
    <property type="molecule type" value="Genomic_DNA"/>
</dbReference>
<proteinExistence type="predicted"/>
<dbReference type="InterPro" id="IPR051061">
    <property type="entry name" value="Zinc_finger_trans_reg"/>
</dbReference>
<keyword evidence="6" id="KW-0805">Transcription regulation</keyword>
<feature type="domain" description="C2H2-type" evidence="10">
    <location>
        <begin position="351"/>
        <end position="380"/>
    </location>
</feature>
<dbReference type="GO" id="GO:0005634">
    <property type="term" value="C:nucleus"/>
    <property type="evidence" value="ECO:0007669"/>
    <property type="project" value="TreeGrafter"/>
</dbReference>
<keyword evidence="12" id="KW-1185">Reference proteome</keyword>
<keyword evidence="7" id="KW-0804">Transcription</keyword>
<evidence type="ECO:0000256" key="4">
    <source>
        <dbReference type="ARBA" id="ARBA00022771"/>
    </source>
</evidence>
<keyword evidence="5" id="KW-0862">Zinc</keyword>
<feature type="domain" description="C2H2-type" evidence="10">
    <location>
        <begin position="506"/>
        <end position="535"/>
    </location>
</feature>
<name>A0A7R9L4H6_9ACAR</name>
<dbReference type="FunFam" id="3.30.160.60:FF:000125">
    <property type="entry name" value="Putative zinc finger protein 143"/>
    <property type="match status" value="1"/>
</dbReference>
<dbReference type="AlphaFoldDB" id="A0A7R9L4H6"/>
<evidence type="ECO:0000256" key="3">
    <source>
        <dbReference type="ARBA" id="ARBA00022737"/>
    </source>
</evidence>